<accession>A0ABW0WQB1</accession>
<dbReference type="Proteomes" id="UP001596065">
    <property type="component" value="Unassembled WGS sequence"/>
</dbReference>
<gene>
    <name evidence="2" type="ORF">ACFP3J_23625</name>
</gene>
<dbReference type="InterPro" id="IPR010982">
    <property type="entry name" value="Lambda_DNA-bd_dom_sf"/>
</dbReference>
<keyword evidence="3" id="KW-1185">Reference proteome</keyword>
<dbReference type="EMBL" id="JBHSOE010000045">
    <property type="protein sequence ID" value="MFC5658456.1"/>
    <property type="molecule type" value="Genomic_DNA"/>
</dbReference>
<name>A0ABW0WQB1_STRNO</name>
<dbReference type="CDD" id="cd00093">
    <property type="entry name" value="HTH_XRE"/>
    <property type="match status" value="1"/>
</dbReference>
<sequence length="530" mass="58255">MAARPRSRRQEQVQFATELRAAGKTWPEAAAAVRHRYRVNARVAPRLARGLSQRQVAELWNQRWPDDPKAFKNISTWELWPASTGHAPSLDTLDRLAQLYECSVADLLADLPNHGHPPPHPSPAPAGTAPAVGADLLDGLAAEPLLLTPQLAGTLVHRLHDVRFEELAQALIMWVQQANPGLNRRELLLKISTALTVAAAAPLLDIADADERDRVAAVVDDPSRLDLATISHAERVLQHYRRQGDVLGPQIALQTALAQRQVIADLVASAPEELRPRVLTVYAELSQMVGWQLYNLGDYRAAQYYYDDARTAAHDAENTELVTYVLCTMSQLATWQNKPRVGIDHAIAAQAWAAQTDSPAALGYAADVAARAFAAAQQHDKAHRALEQEHAAVRDMAAGTPRASWWYFYDESFYWGTSAECALVLDTPEKALAAARTSLPMIDPTNVHNYAHTLALQSQAHLQQGDIAEASTIVGDIARISGVNRSPRITQRIADLRTALTPWQRSRAVRTLDDLLAHYRLTGSSSTNKS</sequence>
<feature type="domain" description="HTH cro/C1-type" evidence="1">
    <location>
        <begin position="84"/>
        <end position="107"/>
    </location>
</feature>
<organism evidence="2 3">
    <name type="scientific">Streptomyces nogalater</name>
    <dbReference type="NCBI Taxonomy" id="38314"/>
    <lineage>
        <taxon>Bacteria</taxon>
        <taxon>Bacillati</taxon>
        <taxon>Actinomycetota</taxon>
        <taxon>Actinomycetes</taxon>
        <taxon>Kitasatosporales</taxon>
        <taxon>Streptomycetaceae</taxon>
        <taxon>Streptomyces</taxon>
    </lineage>
</organism>
<evidence type="ECO:0000259" key="1">
    <source>
        <dbReference type="PROSITE" id="PS50943"/>
    </source>
</evidence>
<dbReference type="Gene3D" id="1.10.260.40">
    <property type="entry name" value="lambda repressor-like DNA-binding domains"/>
    <property type="match status" value="1"/>
</dbReference>
<protein>
    <submittedName>
        <fullName evidence="2">Helix-turn-helix domain-containing protein</fullName>
    </submittedName>
</protein>
<evidence type="ECO:0000313" key="3">
    <source>
        <dbReference type="Proteomes" id="UP001596065"/>
    </source>
</evidence>
<reference evidence="3" key="1">
    <citation type="journal article" date="2019" name="Int. J. Syst. Evol. Microbiol.">
        <title>The Global Catalogue of Microorganisms (GCM) 10K type strain sequencing project: providing services to taxonomists for standard genome sequencing and annotation.</title>
        <authorList>
            <consortium name="The Broad Institute Genomics Platform"/>
            <consortium name="The Broad Institute Genome Sequencing Center for Infectious Disease"/>
            <person name="Wu L."/>
            <person name="Ma J."/>
        </authorList>
    </citation>
    <scope>NUCLEOTIDE SEQUENCE [LARGE SCALE GENOMIC DNA]</scope>
    <source>
        <strain evidence="3">KCTC 5701</strain>
    </source>
</reference>
<evidence type="ECO:0000313" key="2">
    <source>
        <dbReference type="EMBL" id="MFC5658456.1"/>
    </source>
</evidence>
<proteinExistence type="predicted"/>
<dbReference type="InterPro" id="IPR001387">
    <property type="entry name" value="Cro/C1-type_HTH"/>
</dbReference>
<dbReference type="RefSeq" id="WP_344352225.1">
    <property type="nucleotide sequence ID" value="NZ_BAAASM010000056.1"/>
</dbReference>
<comment type="caution">
    <text evidence="2">The sequence shown here is derived from an EMBL/GenBank/DDBJ whole genome shotgun (WGS) entry which is preliminary data.</text>
</comment>
<dbReference type="PROSITE" id="PS50943">
    <property type="entry name" value="HTH_CROC1"/>
    <property type="match status" value="1"/>
</dbReference>